<sequence length="109" mass="12319">MTNKIIMVRGDTQNIDVLITNEDGTNHLVTDKETCLFTVKKSYADERILIEKDVKSNGTVNTFKLDPIDTSSMDFGGYCYDVQLTLENGDVYTVVPCDEFILSPEVTWQ</sequence>
<accession>A0ABU4WN89</accession>
<dbReference type="RefSeq" id="WP_320325264.1">
    <property type="nucleotide sequence ID" value="NZ_JALBUS010000004.1"/>
</dbReference>
<evidence type="ECO:0000313" key="1">
    <source>
        <dbReference type="EMBL" id="MDX8416952.1"/>
    </source>
</evidence>
<protein>
    <recommendedName>
        <fullName evidence="3">BppU N-terminal domain-containing protein</fullName>
    </recommendedName>
</protein>
<reference evidence="1 2" key="1">
    <citation type="submission" date="2022-03" db="EMBL/GenBank/DDBJ databases">
        <title>Novel taxa within the pig intestine.</title>
        <authorList>
            <person name="Wylensek D."/>
            <person name="Bishof K."/>
            <person name="Afrizal A."/>
            <person name="Clavel T."/>
        </authorList>
    </citation>
    <scope>NUCLEOTIDE SEQUENCE [LARGE SCALE GENOMIC DNA]</scope>
    <source>
        <strain evidence="1 2">Cla-KB-P134</strain>
    </source>
</reference>
<dbReference type="Proteomes" id="UP001285244">
    <property type="component" value="Unassembled WGS sequence"/>
</dbReference>
<name>A0ABU4WN89_9FIRM</name>
<dbReference type="EMBL" id="JALBUS010000004">
    <property type="protein sequence ID" value="MDX8416952.1"/>
    <property type="molecule type" value="Genomic_DNA"/>
</dbReference>
<gene>
    <name evidence="1" type="ORF">MOZ64_03730</name>
</gene>
<keyword evidence="2" id="KW-1185">Reference proteome</keyword>
<comment type="caution">
    <text evidence="1">The sequence shown here is derived from an EMBL/GenBank/DDBJ whole genome shotgun (WGS) entry which is preliminary data.</text>
</comment>
<evidence type="ECO:0008006" key="3">
    <source>
        <dbReference type="Google" id="ProtNLM"/>
    </source>
</evidence>
<organism evidence="1 2">
    <name type="scientific">Absicoccus intestinalis</name>
    <dbReference type="NCBI Taxonomy" id="2926319"/>
    <lineage>
        <taxon>Bacteria</taxon>
        <taxon>Bacillati</taxon>
        <taxon>Bacillota</taxon>
        <taxon>Erysipelotrichia</taxon>
        <taxon>Erysipelotrichales</taxon>
        <taxon>Erysipelotrichaceae</taxon>
        <taxon>Absicoccus</taxon>
    </lineage>
</organism>
<evidence type="ECO:0000313" key="2">
    <source>
        <dbReference type="Proteomes" id="UP001285244"/>
    </source>
</evidence>
<proteinExistence type="predicted"/>